<evidence type="ECO:0000313" key="1">
    <source>
        <dbReference type="EMBL" id="KAG5452752.1"/>
    </source>
</evidence>
<keyword evidence="2" id="KW-1185">Reference proteome</keyword>
<dbReference type="InParanoid" id="A0A3R7FNW7"/>
<dbReference type="InterPro" id="IPR016576">
    <property type="entry name" value="Ribosomal_mL63"/>
</dbReference>
<proteinExistence type="predicted"/>
<dbReference type="EMBL" id="NIRI02000013">
    <property type="protein sequence ID" value="KAG5452752.1"/>
    <property type="molecule type" value="Genomic_DNA"/>
</dbReference>
<dbReference type="AlphaFoldDB" id="A0A3R7FNW7"/>
<name>A0A3R7FNW7_CLOSI</name>
<dbReference type="OrthoDB" id="6019958at2759"/>
<reference evidence="1 2" key="1">
    <citation type="journal article" date="2018" name="Biotechnol. Adv.">
        <title>Improved genomic resources and new bioinformatic workflow for the carcinogenic parasite Clonorchis sinensis: Biotechnological implications.</title>
        <authorList>
            <person name="Wang D."/>
            <person name="Korhonen P.K."/>
            <person name="Gasser R.B."/>
            <person name="Young N.D."/>
        </authorList>
    </citation>
    <scope>NUCLEOTIDE SEQUENCE [LARGE SCALE GENOMIC DNA]</scope>
    <source>
        <strain evidence="1">Cs-k2</strain>
    </source>
</reference>
<accession>A0A3R7FNW7</accession>
<gene>
    <name evidence="1" type="ORF">CSKR_102184</name>
</gene>
<comment type="caution">
    <text evidence="1">The sequence shown here is derived from an EMBL/GenBank/DDBJ whole genome shotgun (WGS) entry which is preliminary data.</text>
</comment>
<protein>
    <submittedName>
        <fullName evidence="1">Uncharacterized protein</fullName>
    </submittedName>
</protein>
<evidence type="ECO:0000313" key="2">
    <source>
        <dbReference type="Proteomes" id="UP000286415"/>
    </source>
</evidence>
<dbReference type="Proteomes" id="UP000286415">
    <property type="component" value="Unassembled WGS sequence"/>
</dbReference>
<reference evidence="1 2" key="2">
    <citation type="journal article" date="2021" name="Genomics">
        <title>High-quality reference genome for Clonorchis sinensis.</title>
        <authorList>
            <person name="Young N.D."/>
            <person name="Stroehlein A.J."/>
            <person name="Kinkar L."/>
            <person name="Wang T."/>
            <person name="Sohn W.M."/>
            <person name="Chang B.C.H."/>
            <person name="Kaur P."/>
            <person name="Weisz D."/>
            <person name="Dudchenko O."/>
            <person name="Aiden E.L."/>
            <person name="Korhonen P.K."/>
            <person name="Gasser R.B."/>
        </authorList>
    </citation>
    <scope>NUCLEOTIDE SEQUENCE [LARGE SCALE GENOMIC DNA]</scope>
    <source>
        <strain evidence="1">Cs-k2</strain>
    </source>
</reference>
<organism evidence="1 2">
    <name type="scientific">Clonorchis sinensis</name>
    <name type="common">Chinese liver fluke</name>
    <dbReference type="NCBI Taxonomy" id="79923"/>
    <lineage>
        <taxon>Eukaryota</taxon>
        <taxon>Metazoa</taxon>
        <taxon>Spiralia</taxon>
        <taxon>Lophotrochozoa</taxon>
        <taxon>Platyhelminthes</taxon>
        <taxon>Trematoda</taxon>
        <taxon>Digenea</taxon>
        <taxon>Opisthorchiida</taxon>
        <taxon>Opisthorchiata</taxon>
        <taxon>Opisthorchiidae</taxon>
        <taxon>Clonorchis</taxon>
    </lineage>
</organism>
<sequence length="305" mass="35134">MRMHFLSASCKFLLLNKQSLHTPVTIQGETHEVVGRFAGGVEKISGLWAVLLLSCEDWRIRAAELRIFQVFTVVAIGESPTRRLESKVSVVQLGFPLRSALSVRLAFEDGDRLIPTAPDWRRCEIWLLIPVTGARVVSFYPDCLDAQAWWLKLCSSLLLSAFEMQLTRLCLGRFIPWNYTPGATWGGKQRKVPRLTHARKSAFLGHMLLSEQNHRFLQNPCITAEVEAATLEDERRRELEREDQVFYDRYATQFHNRFASRRVEETWKRILRRLFCSAVNLEINLIHCKTLSVPSCHATRTLHEG</sequence>
<dbReference type="Pfam" id="PF14978">
    <property type="entry name" value="MRP-63"/>
    <property type="match status" value="1"/>
</dbReference>
<dbReference type="GO" id="GO:0005761">
    <property type="term" value="C:mitochondrial ribosome"/>
    <property type="evidence" value="ECO:0007669"/>
    <property type="project" value="InterPro"/>
</dbReference>